<dbReference type="RefSeq" id="WP_379939973.1">
    <property type="nucleotide sequence ID" value="NZ_JBHTIB010000004.1"/>
</dbReference>
<feature type="transmembrane region" description="Helical" evidence="1">
    <location>
        <begin position="20"/>
        <end position="37"/>
    </location>
</feature>
<keyword evidence="1" id="KW-1133">Transmembrane helix</keyword>
<protein>
    <recommendedName>
        <fullName evidence="4">DUF304 domain-containing protein</fullName>
    </recommendedName>
</protein>
<feature type="transmembrane region" description="Helical" evidence="1">
    <location>
        <begin position="43"/>
        <end position="61"/>
    </location>
</feature>
<accession>A0ABW3BQR7</accession>
<keyword evidence="1" id="KW-0812">Transmembrane</keyword>
<gene>
    <name evidence="2" type="ORF">ACFQ0I_04970</name>
</gene>
<evidence type="ECO:0000313" key="2">
    <source>
        <dbReference type="EMBL" id="MFD0835104.1"/>
    </source>
</evidence>
<dbReference type="Proteomes" id="UP001597011">
    <property type="component" value="Unassembled WGS sequence"/>
</dbReference>
<organism evidence="2 3">
    <name type="scientific">Mariniflexile aquimaris</name>
    <dbReference type="NCBI Taxonomy" id="881009"/>
    <lineage>
        <taxon>Bacteria</taxon>
        <taxon>Pseudomonadati</taxon>
        <taxon>Bacteroidota</taxon>
        <taxon>Flavobacteriia</taxon>
        <taxon>Flavobacteriales</taxon>
        <taxon>Flavobacteriaceae</taxon>
        <taxon>Mariniflexile</taxon>
    </lineage>
</organism>
<evidence type="ECO:0000313" key="3">
    <source>
        <dbReference type="Proteomes" id="UP001597011"/>
    </source>
</evidence>
<sequence length="162" mass="19045">MTEKKPIYTTFSWIRFAKDLIFVSIILYFIISIFIRLENEININALAVGIFLLLLIIIIDSKELELYDNKLRIKSNHLFGLISRKTDIELTNIKDITSSGKFSQTTDLTQDFLRLIVPVFDFKNTLTIKTFDHKTYEYDIYIYKEKLDKIISTIKKTFANTV</sequence>
<reference evidence="3" key="1">
    <citation type="journal article" date="2019" name="Int. J. Syst. Evol. Microbiol.">
        <title>The Global Catalogue of Microorganisms (GCM) 10K type strain sequencing project: providing services to taxonomists for standard genome sequencing and annotation.</title>
        <authorList>
            <consortium name="The Broad Institute Genomics Platform"/>
            <consortium name="The Broad Institute Genome Sequencing Center for Infectious Disease"/>
            <person name="Wu L."/>
            <person name="Ma J."/>
        </authorList>
    </citation>
    <scope>NUCLEOTIDE SEQUENCE [LARGE SCALE GENOMIC DNA]</scope>
    <source>
        <strain evidence="3">CCUG 60529</strain>
    </source>
</reference>
<dbReference type="EMBL" id="JBHTIB010000004">
    <property type="protein sequence ID" value="MFD0835104.1"/>
    <property type="molecule type" value="Genomic_DNA"/>
</dbReference>
<evidence type="ECO:0008006" key="4">
    <source>
        <dbReference type="Google" id="ProtNLM"/>
    </source>
</evidence>
<comment type="caution">
    <text evidence="2">The sequence shown here is derived from an EMBL/GenBank/DDBJ whole genome shotgun (WGS) entry which is preliminary data.</text>
</comment>
<proteinExistence type="predicted"/>
<keyword evidence="1" id="KW-0472">Membrane</keyword>
<keyword evidence="3" id="KW-1185">Reference proteome</keyword>
<evidence type="ECO:0000256" key="1">
    <source>
        <dbReference type="SAM" id="Phobius"/>
    </source>
</evidence>
<name>A0ABW3BQR7_9FLAO</name>